<evidence type="ECO:0000256" key="1">
    <source>
        <dbReference type="SAM" id="Phobius"/>
    </source>
</evidence>
<reference evidence="3" key="1">
    <citation type="journal article" date="2020" name="mSystems">
        <title>Genome- and Community-Level Interaction Insights into Carbon Utilization and Element Cycling Functions of Hydrothermarchaeota in Hydrothermal Sediment.</title>
        <authorList>
            <person name="Zhou Z."/>
            <person name="Liu Y."/>
            <person name="Xu W."/>
            <person name="Pan J."/>
            <person name="Luo Z.H."/>
            <person name="Li M."/>
        </authorList>
    </citation>
    <scope>NUCLEOTIDE SEQUENCE [LARGE SCALE GENOMIC DNA]</scope>
    <source>
        <strain evidence="3">HyVt-456</strain>
    </source>
</reference>
<dbReference type="InterPro" id="IPR011990">
    <property type="entry name" value="TPR-like_helical_dom_sf"/>
</dbReference>
<evidence type="ECO:0000313" key="3">
    <source>
        <dbReference type="EMBL" id="HED09916.1"/>
    </source>
</evidence>
<accession>A0A7V1PUJ7</accession>
<name>A0A7V1PUJ7_CALAY</name>
<proteinExistence type="predicted"/>
<gene>
    <name evidence="3" type="ORF">ENJ10_04455</name>
</gene>
<dbReference type="Gene3D" id="2.30.30.40">
    <property type="entry name" value="SH3 Domains"/>
    <property type="match status" value="1"/>
</dbReference>
<keyword evidence="2" id="KW-0732">Signal</keyword>
<feature type="chain" id="PRO_5030812442" description="Tetratricopeptide repeat protein" evidence="2">
    <location>
        <begin position="20"/>
        <end position="250"/>
    </location>
</feature>
<dbReference type="SUPFAM" id="SSF48452">
    <property type="entry name" value="TPR-like"/>
    <property type="match status" value="1"/>
</dbReference>
<evidence type="ECO:0000256" key="2">
    <source>
        <dbReference type="SAM" id="SignalP"/>
    </source>
</evidence>
<dbReference type="Proteomes" id="UP000886005">
    <property type="component" value="Unassembled WGS sequence"/>
</dbReference>
<dbReference type="Gene3D" id="1.25.40.10">
    <property type="entry name" value="Tetratricopeptide repeat domain"/>
    <property type="match status" value="1"/>
</dbReference>
<protein>
    <recommendedName>
        <fullName evidence="4">Tetratricopeptide repeat protein</fullName>
    </recommendedName>
</protein>
<evidence type="ECO:0008006" key="4">
    <source>
        <dbReference type="Google" id="ProtNLM"/>
    </source>
</evidence>
<dbReference type="EMBL" id="DRLD01000118">
    <property type="protein sequence ID" value="HED09916.1"/>
    <property type="molecule type" value="Genomic_DNA"/>
</dbReference>
<keyword evidence="1" id="KW-0812">Transmembrane</keyword>
<keyword evidence="1" id="KW-0472">Membrane</keyword>
<dbReference type="AlphaFoldDB" id="A0A7V1PUJ7"/>
<feature type="signal peptide" evidence="2">
    <location>
        <begin position="1"/>
        <end position="19"/>
    </location>
</feature>
<sequence length="250" mass="28903">MKTAMLSLFILLGAMNLRAQDPYLLFEQANQAYKENDFGKAAGLYEDILKTGLESGEVYYNLGNSYYRMHRPGPARLNYERAKKYLDDDEALRQNLELLILTLPDQIADPPRLFIAEWWDGLVYALGVRSWGWLSLLLFTILLGALTAFFYRKNRGRNLRTDFIRLVSILWILALIVWLQRLYLAETEHFAVIMDSSITVHAEPATNATELFVLHEGTRVLMERRSGDWELVRLKDGKTGWLPVKSIEKI</sequence>
<feature type="transmembrane region" description="Helical" evidence="1">
    <location>
        <begin position="131"/>
        <end position="151"/>
    </location>
</feature>
<organism evidence="3">
    <name type="scientific">Caldithrix abyssi</name>
    <dbReference type="NCBI Taxonomy" id="187145"/>
    <lineage>
        <taxon>Bacteria</taxon>
        <taxon>Pseudomonadati</taxon>
        <taxon>Calditrichota</taxon>
        <taxon>Calditrichia</taxon>
        <taxon>Calditrichales</taxon>
        <taxon>Calditrichaceae</taxon>
        <taxon>Caldithrix</taxon>
    </lineage>
</organism>
<feature type="transmembrane region" description="Helical" evidence="1">
    <location>
        <begin position="163"/>
        <end position="184"/>
    </location>
</feature>
<comment type="caution">
    <text evidence="3">The sequence shown here is derived from an EMBL/GenBank/DDBJ whole genome shotgun (WGS) entry which is preliminary data.</text>
</comment>
<keyword evidence="1" id="KW-1133">Transmembrane helix</keyword>